<dbReference type="EMBL" id="GISG01204984">
    <property type="protein sequence ID" value="MBA4659741.1"/>
    <property type="molecule type" value="Transcribed_RNA"/>
</dbReference>
<dbReference type="AlphaFoldDB" id="A0A7C9E4B7"/>
<protein>
    <submittedName>
        <fullName evidence="1">Uncharacterized protein</fullName>
    </submittedName>
</protein>
<name>A0A7C9E4B7_OPUST</name>
<reference evidence="1" key="2">
    <citation type="submission" date="2020-07" db="EMBL/GenBank/DDBJ databases">
        <authorList>
            <person name="Vera ALvarez R."/>
            <person name="Arias-Moreno D.M."/>
            <person name="Jimenez-Jacinto V."/>
            <person name="Jimenez-Bremont J.F."/>
            <person name="Swaminathan K."/>
            <person name="Moose S.P."/>
            <person name="Guerrero-Gonzalez M.L."/>
            <person name="Marino-Ramirez L."/>
            <person name="Landsman D."/>
            <person name="Rodriguez-Kessler M."/>
            <person name="Delgado-Sanchez P."/>
        </authorList>
    </citation>
    <scope>NUCLEOTIDE SEQUENCE</scope>
    <source>
        <tissue evidence="1">Cladode</tissue>
    </source>
</reference>
<proteinExistence type="predicted"/>
<organism evidence="1">
    <name type="scientific">Opuntia streptacantha</name>
    <name type="common">Prickly pear cactus</name>
    <name type="synonym">Opuntia cardona</name>
    <dbReference type="NCBI Taxonomy" id="393608"/>
    <lineage>
        <taxon>Eukaryota</taxon>
        <taxon>Viridiplantae</taxon>
        <taxon>Streptophyta</taxon>
        <taxon>Embryophyta</taxon>
        <taxon>Tracheophyta</taxon>
        <taxon>Spermatophyta</taxon>
        <taxon>Magnoliopsida</taxon>
        <taxon>eudicotyledons</taxon>
        <taxon>Gunneridae</taxon>
        <taxon>Pentapetalae</taxon>
        <taxon>Caryophyllales</taxon>
        <taxon>Cactineae</taxon>
        <taxon>Cactaceae</taxon>
        <taxon>Opuntioideae</taxon>
        <taxon>Opuntia</taxon>
    </lineage>
</organism>
<accession>A0A7C9E4B7</accession>
<sequence>MIQIFPILQNESRFFACEYSLQNPSFVECYNVDIKAHIALLVLVKLKHFGFIWSKRIVNIPQSASSIHSMASFSNSFITARLHFPTFCSPIPKIILRFLIERIPESEQR</sequence>
<evidence type="ECO:0000313" key="1">
    <source>
        <dbReference type="EMBL" id="MBA4659741.1"/>
    </source>
</evidence>
<reference evidence="1" key="1">
    <citation type="journal article" date="2013" name="J. Plant Res.">
        <title>Effect of fungi and light on seed germination of three Opuntia species from semiarid lands of central Mexico.</title>
        <authorList>
            <person name="Delgado-Sanchez P."/>
            <person name="Jimenez-Bremont J.F."/>
            <person name="Guerrero-Gonzalez Mde L."/>
            <person name="Flores J."/>
        </authorList>
    </citation>
    <scope>NUCLEOTIDE SEQUENCE</scope>
    <source>
        <tissue evidence="1">Cladode</tissue>
    </source>
</reference>